<sequence length="133" mass="14984">MPKELLVRLKTALMEEYQSLSQIEIPAAETRRLASLKQLKALLKLFFPQRSVGNTMGRLMELLLDAKDKEICVRSLAEEFPPAREQRHNLQQAMAALEKLGLTITATRAPKDGETAEDEPVLRIHFAEAESAE</sequence>
<dbReference type="OrthoDB" id="5390at2759"/>
<dbReference type="Proteomes" id="UP000271241">
    <property type="component" value="Unassembled WGS sequence"/>
</dbReference>
<evidence type="ECO:0000313" key="2">
    <source>
        <dbReference type="Proteomes" id="UP000271241"/>
    </source>
</evidence>
<accession>A0A4P9XML8</accession>
<proteinExistence type="predicted"/>
<name>A0A4P9XML8_9FUNG</name>
<protein>
    <submittedName>
        <fullName evidence="1">Uncharacterized protein</fullName>
    </submittedName>
</protein>
<dbReference type="AlphaFoldDB" id="A0A4P9XML8"/>
<evidence type="ECO:0000313" key="1">
    <source>
        <dbReference type="EMBL" id="RKP07158.1"/>
    </source>
</evidence>
<gene>
    <name evidence="1" type="ORF">THASP1DRAFT_24641</name>
</gene>
<keyword evidence="2" id="KW-1185">Reference proteome</keyword>
<organism evidence="1 2">
    <name type="scientific">Thamnocephalis sphaerospora</name>
    <dbReference type="NCBI Taxonomy" id="78915"/>
    <lineage>
        <taxon>Eukaryota</taxon>
        <taxon>Fungi</taxon>
        <taxon>Fungi incertae sedis</taxon>
        <taxon>Zoopagomycota</taxon>
        <taxon>Zoopagomycotina</taxon>
        <taxon>Zoopagomycetes</taxon>
        <taxon>Zoopagales</taxon>
        <taxon>Sigmoideomycetaceae</taxon>
        <taxon>Thamnocephalis</taxon>
    </lineage>
</organism>
<reference evidence="2" key="1">
    <citation type="journal article" date="2018" name="Nat. Microbiol.">
        <title>Leveraging single-cell genomics to expand the fungal tree of life.</title>
        <authorList>
            <person name="Ahrendt S.R."/>
            <person name="Quandt C.A."/>
            <person name="Ciobanu D."/>
            <person name="Clum A."/>
            <person name="Salamov A."/>
            <person name="Andreopoulos B."/>
            <person name="Cheng J.F."/>
            <person name="Woyke T."/>
            <person name="Pelin A."/>
            <person name="Henrissat B."/>
            <person name="Reynolds N.K."/>
            <person name="Benny G.L."/>
            <person name="Smith M.E."/>
            <person name="James T.Y."/>
            <person name="Grigoriev I.V."/>
        </authorList>
    </citation>
    <scope>NUCLEOTIDE SEQUENCE [LARGE SCALE GENOMIC DNA]</scope>
    <source>
        <strain evidence="2">RSA 1356</strain>
    </source>
</reference>
<dbReference type="EMBL" id="KZ992757">
    <property type="protein sequence ID" value="RKP07158.1"/>
    <property type="molecule type" value="Genomic_DNA"/>
</dbReference>